<evidence type="ECO:0000313" key="2">
    <source>
        <dbReference type="Proteomes" id="UP000276834"/>
    </source>
</evidence>
<dbReference type="AlphaFoldDB" id="A0A3L8SE28"/>
<dbReference type="Proteomes" id="UP000276834">
    <property type="component" value="Unassembled WGS sequence"/>
</dbReference>
<name>A0A3L8SE28_CHLGU</name>
<reference evidence="1 2" key="1">
    <citation type="journal article" date="2018" name="Proc. R. Soc. B">
        <title>A non-coding region near Follistatin controls head colour polymorphism in the Gouldian finch.</title>
        <authorList>
            <person name="Toomey M.B."/>
            <person name="Marques C.I."/>
            <person name="Andrade P."/>
            <person name="Araujo P.M."/>
            <person name="Sabatino S."/>
            <person name="Gazda M.A."/>
            <person name="Afonso S."/>
            <person name="Lopes R.J."/>
            <person name="Corbo J.C."/>
            <person name="Carneiro M."/>
        </authorList>
    </citation>
    <scope>NUCLEOTIDE SEQUENCE [LARGE SCALE GENOMIC DNA]</scope>
    <source>
        <strain evidence="1">Red01</strain>
        <tissue evidence="1">Muscle</tissue>
    </source>
</reference>
<dbReference type="InterPro" id="IPR032675">
    <property type="entry name" value="LRR_dom_sf"/>
</dbReference>
<feature type="non-terminal residue" evidence="1">
    <location>
        <position position="89"/>
    </location>
</feature>
<organism evidence="1 2">
    <name type="scientific">Chloebia gouldiae</name>
    <name type="common">Gouldian finch</name>
    <name type="synonym">Erythrura gouldiae</name>
    <dbReference type="NCBI Taxonomy" id="44316"/>
    <lineage>
        <taxon>Eukaryota</taxon>
        <taxon>Metazoa</taxon>
        <taxon>Chordata</taxon>
        <taxon>Craniata</taxon>
        <taxon>Vertebrata</taxon>
        <taxon>Euteleostomi</taxon>
        <taxon>Archelosauria</taxon>
        <taxon>Archosauria</taxon>
        <taxon>Dinosauria</taxon>
        <taxon>Saurischia</taxon>
        <taxon>Theropoda</taxon>
        <taxon>Coelurosauria</taxon>
        <taxon>Aves</taxon>
        <taxon>Neognathae</taxon>
        <taxon>Neoaves</taxon>
        <taxon>Telluraves</taxon>
        <taxon>Australaves</taxon>
        <taxon>Passeriformes</taxon>
        <taxon>Passeroidea</taxon>
        <taxon>Passeridae</taxon>
        <taxon>Chloebia</taxon>
    </lineage>
</organism>
<accession>A0A3L8SE28</accession>
<comment type="caution">
    <text evidence="1">The sequence shown here is derived from an EMBL/GenBank/DDBJ whole genome shotgun (WGS) entry which is preliminary data.</text>
</comment>
<evidence type="ECO:0000313" key="1">
    <source>
        <dbReference type="EMBL" id="RLW00628.1"/>
    </source>
</evidence>
<gene>
    <name evidence="1" type="ORF">DV515_00008571</name>
</gene>
<proteinExistence type="predicted"/>
<keyword evidence="2" id="KW-1185">Reference proteome</keyword>
<dbReference type="Gene3D" id="3.80.10.10">
    <property type="entry name" value="Ribonuclease Inhibitor"/>
    <property type="match status" value="1"/>
</dbReference>
<dbReference type="EMBL" id="QUSF01000026">
    <property type="protein sequence ID" value="RLW00628.1"/>
    <property type="molecule type" value="Genomic_DNA"/>
</dbReference>
<protein>
    <submittedName>
        <fullName evidence="1">Uncharacterized protein</fullName>
    </submittedName>
</protein>
<dbReference type="OrthoDB" id="676979at2759"/>
<sequence length="89" mass="10029">MPTSPLSPDQPAVTGPRISLTREGSDWLDSLEEIPQQLCCWSSLSRVYVRNTMLHTAPASSTRLISIRTLDRSEKHFDDIPKGIFTMKN</sequence>